<evidence type="ECO:0000259" key="4">
    <source>
        <dbReference type="PROSITE" id="PS50995"/>
    </source>
</evidence>
<dbReference type="Proteomes" id="UP000010445">
    <property type="component" value="Unassembled WGS sequence"/>
</dbReference>
<dbReference type="GO" id="GO:0003677">
    <property type="term" value="F:DNA binding"/>
    <property type="evidence" value="ECO:0007669"/>
    <property type="project" value="UniProtKB-KW"/>
</dbReference>
<proteinExistence type="predicted"/>
<dbReference type="Gene3D" id="1.10.10.10">
    <property type="entry name" value="Winged helix-like DNA-binding domain superfamily/Winged helix DNA-binding domain"/>
    <property type="match status" value="1"/>
</dbReference>
<dbReference type="GO" id="GO:0003700">
    <property type="term" value="F:DNA-binding transcription factor activity"/>
    <property type="evidence" value="ECO:0007669"/>
    <property type="project" value="InterPro"/>
</dbReference>
<accession>L1MB23</accession>
<reference evidence="5 6" key="1">
    <citation type="submission" date="2012-05" db="EMBL/GenBank/DDBJ databases">
        <authorList>
            <person name="Weinstock G."/>
            <person name="Sodergren E."/>
            <person name="Lobos E.A."/>
            <person name="Fulton L."/>
            <person name="Fulton R."/>
            <person name="Courtney L."/>
            <person name="Fronick C."/>
            <person name="O'Laughlin M."/>
            <person name="Godfrey J."/>
            <person name="Wilson R.M."/>
            <person name="Miner T."/>
            <person name="Farmer C."/>
            <person name="Delehaunty K."/>
            <person name="Cordes M."/>
            <person name="Minx P."/>
            <person name="Tomlinson C."/>
            <person name="Chen J."/>
            <person name="Wollam A."/>
            <person name="Pepin K.H."/>
            <person name="Bhonagiri V."/>
            <person name="Zhang X."/>
            <person name="Suruliraj S."/>
            <person name="Warren W."/>
            <person name="Mitreva M."/>
            <person name="Mardis E.R."/>
            <person name="Wilson R.K."/>
        </authorList>
    </citation>
    <scope>NUCLEOTIDE SEQUENCE [LARGE SCALE GENOMIC DNA]</scope>
    <source>
        <strain evidence="5 6">F0235</strain>
    </source>
</reference>
<keyword evidence="3" id="KW-0804">Transcription</keyword>
<evidence type="ECO:0000256" key="1">
    <source>
        <dbReference type="ARBA" id="ARBA00023015"/>
    </source>
</evidence>
<keyword evidence="1" id="KW-0805">Transcription regulation</keyword>
<feature type="domain" description="HTH marR-type" evidence="4">
    <location>
        <begin position="1"/>
        <end position="132"/>
    </location>
</feature>
<keyword evidence="2" id="KW-0238">DNA-binding</keyword>
<gene>
    <name evidence="5" type="ORF">HMPREF9997_02353</name>
</gene>
<dbReference type="PANTHER" id="PTHR33164">
    <property type="entry name" value="TRANSCRIPTIONAL REGULATOR, MARR FAMILY"/>
    <property type="match status" value="1"/>
</dbReference>
<dbReference type="PATRIC" id="fig|1035195.3.peg.2101"/>
<dbReference type="eggNOG" id="COG1846">
    <property type="taxonomic scope" value="Bacteria"/>
</dbReference>
<dbReference type="PANTHER" id="PTHR33164:SF64">
    <property type="entry name" value="TRANSCRIPTIONAL REGULATOR SLYA"/>
    <property type="match status" value="1"/>
</dbReference>
<sequence>MGFLVNRLAREFHAAFTSALATVPGGMTSAQFAVLQDIYEHPGSSQKEISKRTGMDVATLTELLRRLEQRGRIVRSKSPEDARRHVVSLAPEATQDIRQAREAAAAVNARAVAGLSDHDIAVLRRCLTTMEGNLQ</sequence>
<dbReference type="STRING" id="1035195.HMPREF9997_02353"/>
<dbReference type="HOGENOM" id="CLU_083287_4_0_11"/>
<organism evidence="5 6">
    <name type="scientific">Corynebacterium durum F0235</name>
    <dbReference type="NCBI Taxonomy" id="1035195"/>
    <lineage>
        <taxon>Bacteria</taxon>
        <taxon>Bacillati</taxon>
        <taxon>Actinomycetota</taxon>
        <taxon>Actinomycetes</taxon>
        <taxon>Mycobacteriales</taxon>
        <taxon>Corynebacteriaceae</taxon>
        <taxon>Corynebacterium</taxon>
    </lineage>
</organism>
<comment type="caution">
    <text evidence="5">The sequence shown here is derived from an EMBL/GenBank/DDBJ whole genome shotgun (WGS) entry which is preliminary data.</text>
</comment>
<dbReference type="InterPro" id="IPR039422">
    <property type="entry name" value="MarR/SlyA-like"/>
</dbReference>
<dbReference type="InterPro" id="IPR036390">
    <property type="entry name" value="WH_DNA-bd_sf"/>
</dbReference>
<dbReference type="InterPro" id="IPR036388">
    <property type="entry name" value="WH-like_DNA-bd_sf"/>
</dbReference>
<name>L1MB23_9CORY</name>
<keyword evidence="6" id="KW-1185">Reference proteome</keyword>
<dbReference type="PROSITE" id="PS50995">
    <property type="entry name" value="HTH_MARR_2"/>
    <property type="match status" value="1"/>
</dbReference>
<dbReference type="SUPFAM" id="SSF46785">
    <property type="entry name" value="Winged helix' DNA-binding domain"/>
    <property type="match status" value="1"/>
</dbReference>
<dbReference type="EMBL" id="AMEM01000039">
    <property type="protein sequence ID" value="EKX88235.1"/>
    <property type="molecule type" value="Genomic_DNA"/>
</dbReference>
<dbReference type="SMART" id="SM00347">
    <property type="entry name" value="HTH_MARR"/>
    <property type="match status" value="1"/>
</dbReference>
<dbReference type="Pfam" id="PF01047">
    <property type="entry name" value="MarR"/>
    <property type="match status" value="1"/>
</dbReference>
<protein>
    <submittedName>
        <fullName evidence="5">Transcriptional regulator, MarR family</fullName>
    </submittedName>
</protein>
<dbReference type="GO" id="GO:0006950">
    <property type="term" value="P:response to stress"/>
    <property type="evidence" value="ECO:0007669"/>
    <property type="project" value="TreeGrafter"/>
</dbReference>
<evidence type="ECO:0000256" key="2">
    <source>
        <dbReference type="ARBA" id="ARBA00023125"/>
    </source>
</evidence>
<evidence type="ECO:0000313" key="6">
    <source>
        <dbReference type="Proteomes" id="UP000010445"/>
    </source>
</evidence>
<evidence type="ECO:0000313" key="5">
    <source>
        <dbReference type="EMBL" id="EKX88235.1"/>
    </source>
</evidence>
<dbReference type="AlphaFoldDB" id="L1MB23"/>
<evidence type="ECO:0000256" key="3">
    <source>
        <dbReference type="ARBA" id="ARBA00023163"/>
    </source>
</evidence>
<dbReference type="InterPro" id="IPR000835">
    <property type="entry name" value="HTH_MarR-typ"/>
</dbReference>